<dbReference type="Gene3D" id="1.20.1250.20">
    <property type="entry name" value="MFS general substrate transporter like domains"/>
    <property type="match status" value="1"/>
</dbReference>
<evidence type="ECO:0000313" key="3">
    <source>
        <dbReference type="Proteomes" id="UP001139263"/>
    </source>
</evidence>
<feature type="transmembrane region" description="Helical" evidence="1">
    <location>
        <begin position="37"/>
        <end position="59"/>
    </location>
</feature>
<evidence type="ECO:0000256" key="1">
    <source>
        <dbReference type="SAM" id="Phobius"/>
    </source>
</evidence>
<dbReference type="Proteomes" id="UP001139263">
    <property type="component" value="Unassembled WGS sequence"/>
</dbReference>
<feature type="transmembrane region" description="Helical" evidence="1">
    <location>
        <begin position="6"/>
        <end position="25"/>
    </location>
</feature>
<name>A0A9X1V6Y5_9BACL</name>
<protein>
    <recommendedName>
        <fullName evidence="4">Major facilitator superfamily (MFS) profile domain-containing protein</fullName>
    </recommendedName>
</protein>
<dbReference type="RefSeq" id="WP_241711998.1">
    <property type="nucleotide sequence ID" value="NZ_JALBUF010000001.1"/>
</dbReference>
<evidence type="ECO:0008006" key="4">
    <source>
        <dbReference type="Google" id="ProtNLM"/>
    </source>
</evidence>
<dbReference type="InterPro" id="IPR036259">
    <property type="entry name" value="MFS_trans_sf"/>
</dbReference>
<keyword evidence="1" id="KW-1133">Transmembrane helix</keyword>
<reference evidence="2" key="1">
    <citation type="submission" date="2022-03" db="EMBL/GenBank/DDBJ databases">
        <title>Draft Genome Sequence of Firmicute Strain S0AB, a Heterotrophic Iron/Sulfur-Oxidizing Extreme Acidophile.</title>
        <authorList>
            <person name="Vergara E."/>
            <person name="Pakostova E."/>
            <person name="Johnson D.B."/>
            <person name="Holmes D.S."/>
        </authorList>
    </citation>
    <scope>NUCLEOTIDE SEQUENCE</scope>
    <source>
        <strain evidence="2">S0AB</strain>
    </source>
</reference>
<accession>A0A9X1V6Y5</accession>
<keyword evidence="1" id="KW-0472">Membrane</keyword>
<keyword evidence="3" id="KW-1185">Reference proteome</keyword>
<organism evidence="2 3">
    <name type="scientific">Sulfoacidibacillus ferrooxidans</name>
    <dbReference type="NCBI Taxonomy" id="2005001"/>
    <lineage>
        <taxon>Bacteria</taxon>
        <taxon>Bacillati</taxon>
        <taxon>Bacillota</taxon>
        <taxon>Bacilli</taxon>
        <taxon>Bacillales</taxon>
        <taxon>Alicyclobacillaceae</taxon>
        <taxon>Sulfoacidibacillus</taxon>
    </lineage>
</organism>
<dbReference type="AlphaFoldDB" id="A0A9X1V6Y5"/>
<sequence length="120" mass="12696">MINGAILIFVFGHMSYAWLLVAVIINAMSIMIPPNYWATPGVAFPLSLMGAGAFGMGLISNTASAIGPLVSSFLVPNLGWDGVFVVIAILAVVGIVINIQASRIRLDSTQNSYVQNTTQL</sequence>
<evidence type="ECO:0000313" key="2">
    <source>
        <dbReference type="EMBL" id="MCI0182403.1"/>
    </source>
</evidence>
<gene>
    <name evidence="2" type="ORF">MM817_00662</name>
</gene>
<keyword evidence="1" id="KW-0812">Transmembrane</keyword>
<comment type="caution">
    <text evidence="2">The sequence shown here is derived from an EMBL/GenBank/DDBJ whole genome shotgun (WGS) entry which is preliminary data.</text>
</comment>
<dbReference type="SUPFAM" id="SSF103473">
    <property type="entry name" value="MFS general substrate transporter"/>
    <property type="match status" value="1"/>
</dbReference>
<feature type="transmembrane region" description="Helical" evidence="1">
    <location>
        <begin position="79"/>
        <end position="99"/>
    </location>
</feature>
<proteinExistence type="predicted"/>
<dbReference type="EMBL" id="JALBUF010000001">
    <property type="protein sequence ID" value="MCI0182403.1"/>
    <property type="molecule type" value="Genomic_DNA"/>
</dbReference>